<reference evidence="3 4" key="1">
    <citation type="submission" date="2018-05" db="EMBL/GenBank/DDBJ databases">
        <title>Animal gut microbial communities from fecal samples from Wisconsin, USA.</title>
        <authorList>
            <person name="Neumann A."/>
        </authorList>
    </citation>
    <scope>NUCLEOTIDE SEQUENCE [LARGE SCALE GENOMIC DNA]</scope>
    <source>
        <strain evidence="3 4">UWS4</strain>
    </source>
</reference>
<accession>A0ABX5LKH5</accession>
<keyword evidence="2" id="KW-0812">Transmembrane</keyword>
<feature type="transmembrane region" description="Helical" evidence="2">
    <location>
        <begin position="93"/>
        <end position="114"/>
    </location>
</feature>
<protein>
    <submittedName>
        <fullName evidence="3">Uncharacterized protein</fullName>
    </submittedName>
</protein>
<name>A0ABX5LKH5_9BACT</name>
<dbReference type="RefSeq" id="WP_109587511.1">
    <property type="nucleotide sequence ID" value="NZ_QGHD01000014.1"/>
</dbReference>
<sequence length="181" mass="20227">MNKPYNPTPQAENTLDQGTKSIQPPEPDKAQEIPPKTEEVSKTNPKDKASVYSLGTTINIPKNRSIDGLTMSLDEFHYMKNKIKKISCSCNDLQNWSFAAFSVAGSAFVTLISFCQKDKIFELVITIVVMAIGLISGFVLRFFAKKMEKTDESTKIDVNAYLNIIERKFYDVALEDGNSDA</sequence>
<feature type="transmembrane region" description="Helical" evidence="2">
    <location>
        <begin position="120"/>
        <end position="143"/>
    </location>
</feature>
<evidence type="ECO:0000256" key="1">
    <source>
        <dbReference type="SAM" id="MobiDB-lite"/>
    </source>
</evidence>
<feature type="compositionally biased region" description="Basic and acidic residues" evidence="1">
    <location>
        <begin position="26"/>
        <end position="46"/>
    </location>
</feature>
<organism evidence="3 4">
    <name type="scientific">Hallerella porci</name>
    <dbReference type="NCBI Taxonomy" id="1945871"/>
    <lineage>
        <taxon>Bacteria</taxon>
        <taxon>Pseudomonadati</taxon>
        <taxon>Fibrobacterota</taxon>
        <taxon>Fibrobacteria</taxon>
        <taxon>Fibrobacterales</taxon>
        <taxon>Fibrobacteraceae</taxon>
        <taxon>Hallerella</taxon>
    </lineage>
</organism>
<gene>
    <name evidence="3" type="ORF">B0H50_1142</name>
</gene>
<keyword evidence="2" id="KW-1133">Transmembrane helix</keyword>
<keyword evidence="4" id="KW-1185">Reference proteome</keyword>
<dbReference type="EMBL" id="QGHD01000014">
    <property type="protein sequence ID" value="PWK98195.1"/>
    <property type="molecule type" value="Genomic_DNA"/>
</dbReference>
<feature type="compositionally biased region" description="Polar residues" evidence="1">
    <location>
        <begin position="8"/>
        <end position="22"/>
    </location>
</feature>
<proteinExistence type="predicted"/>
<feature type="region of interest" description="Disordered" evidence="1">
    <location>
        <begin position="1"/>
        <end position="46"/>
    </location>
</feature>
<comment type="caution">
    <text evidence="3">The sequence shown here is derived from an EMBL/GenBank/DDBJ whole genome shotgun (WGS) entry which is preliminary data.</text>
</comment>
<evidence type="ECO:0000256" key="2">
    <source>
        <dbReference type="SAM" id="Phobius"/>
    </source>
</evidence>
<evidence type="ECO:0000313" key="4">
    <source>
        <dbReference type="Proteomes" id="UP000245523"/>
    </source>
</evidence>
<evidence type="ECO:0000313" key="3">
    <source>
        <dbReference type="EMBL" id="PWK98195.1"/>
    </source>
</evidence>
<dbReference type="Proteomes" id="UP000245523">
    <property type="component" value="Unassembled WGS sequence"/>
</dbReference>
<keyword evidence="2" id="KW-0472">Membrane</keyword>